<dbReference type="EMBL" id="KI657772">
    <property type="protein sequence ID" value="ETN85258.1"/>
    <property type="molecule type" value="Genomic_DNA"/>
</dbReference>
<evidence type="ECO:0000313" key="1">
    <source>
        <dbReference type="EMBL" id="ETN85258.1"/>
    </source>
</evidence>
<proteinExistence type="predicted"/>
<accession>W2TU12</accession>
<dbReference type="AlphaFoldDB" id="W2TU12"/>
<sequence length="64" mass="7549">MMRQQETKHVEKISLCLFAVAIFERDTEVACSCRHQCLLRPPMQHHWGSETLMEKLLLLKNKPN</sequence>
<protein>
    <submittedName>
        <fullName evidence="1">Uncharacterized protein</fullName>
    </submittedName>
</protein>
<evidence type="ECO:0000313" key="2">
    <source>
        <dbReference type="Proteomes" id="UP000053676"/>
    </source>
</evidence>
<name>W2TU12_NECAM</name>
<keyword evidence="2" id="KW-1185">Reference proteome</keyword>
<reference evidence="2" key="1">
    <citation type="journal article" date="2014" name="Nat. Genet.">
        <title>Genome of the human hookworm Necator americanus.</title>
        <authorList>
            <person name="Tang Y.T."/>
            <person name="Gao X."/>
            <person name="Rosa B.A."/>
            <person name="Abubucker S."/>
            <person name="Hallsworth-Pepin K."/>
            <person name="Martin J."/>
            <person name="Tyagi R."/>
            <person name="Heizer E."/>
            <person name="Zhang X."/>
            <person name="Bhonagiri-Palsikar V."/>
            <person name="Minx P."/>
            <person name="Warren W.C."/>
            <person name="Wang Q."/>
            <person name="Zhan B."/>
            <person name="Hotez P.J."/>
            <person name="Sternberg P.W."/>
            <person name="Dougall A."/>
            <person name="Gaze S.T."/>
            <person name="Mulvenna J."/>
            <person name="Sotillo J."/>
            <person name="Ranganathan S."/>
            <person name="Rabelo E.M."/>
            <person name="Wilson R.K."/>
            <person name="Felgner P.L."/>
            <person name="Bethony J."/>
            <person name="Hawdon J.M."/>
            <person name="Gasser R.B."/>
            <person name="Loukas A."/>
            <person name="Mitreva M."/>
        </authorList>
    </citation>
    <scope>NUCLEOTIDE SEQUENCE [LARGE SCALE GENOMIC DNA]</scope>
</reference>
<organism evidence="1 2">
    <name type="scientific">Necator americanus</name>
    <name type="common">Human hookworm</name>
    <dbReference type="NCBI Taxonomy" id="51031"/>
    <lineage>
        <taxon>Eukaryota</taxon>
        <taxon>Metazoa</taxon>
        <taxon>Ecdysozoa</taxon>
        <taxon>Nematoda</taxon>
        <taxon>Chromadorea</taxon>
        <taxon>Rhabditida</taxon>
        <taxon>Rhabditina</taxon>
        <taxon>Rhabditomorpha</taxon>
        <taxon>Strongyloidea</taxon>
        <taxon>Ancylostomatidae</taxon>
        <taxon>Bunostominae</taxon>
        <taxon>Necator</taxon>
    </lineage>
</organism>
<dbReference type="Proteomes" id="UP000053676">
    <property type="component" value="Unassembled WGS sequence"/>
</dbReference>
<gene>
    <name evidence="1" type="ORF">NECAME_06484</name>
</gene>
<dbReference type="KEGG" id="nai:NECAME_06484"/>